<dbReference type="AlphaFoldDB" id="B9JQG9"/>
<gene>
    <name evidence="1" type="ordered locus">Arad_12414</name>
</gene>
<dbReference type="HOGENOM" id="CLU_2857687_0_0_5"/>
<name>B9JQG9_RHIR8</name>
<proteinExistence type="predicted"/>
<organism evidence="1 2">
    <name type="scientific">Rhizobium rhizogenes (strain K84 / ATCC BAA-868)</name>
    <name type="common">Agrobacterium radiobacter</name>
    <dbReference type="NCBI Taxonomy" id="311403"/>
    <lineage>
        <taxon>Bacteria</taxon>
        <taxon>Pseudomonadati</taxon>
        <taxon>Pseudomonadota</taxon>
        <taxon>Alphaproteobacteria</taxon>
        <taxon>Hyphomicrobiales</taxon>
        <taxon>Rhizobiaceae</taxon>
        <taxon>Rhizobium/Agrobacterium group</taxon>
        <taxon>Rhizobium</taxon>
    </lineage>
</organism>
<dbReference type="KEGG" id="ara:Arad_12414"/>
<dbReference type="EMBL" id="CP000631">
    <property type="protein sequence ID" value="ACM31388.1"/>
    <property type="molecule type" value="Genomic_DNA"/>
</dbReference>
<reference evidence="1 2" key="1">
    <citation type="journal article" date="2009" name="J. Bacteriol.">
        <title>Genome sequences of three Agrobacterium biovars help elucidate the evolution of multichromosome genomes in bacteria.</title>
        <authorList>
            <person name="Slater S.C."/>
            <person name="Goldman B.S."/>
            <person name="Goodner B."/>
            <person name="Setubal J.C."/>
            <person name="Farrand S.K."/>
            <person name="Nester E.W."/>
            <person name="Burr T.J."/>
            <person name="Banta L."/>
            <person name="Dickerman A.W."/>
            <person name="Paulsen I."/>
            <person name="Otten L."/>
            <person name="Suen G."/>
            <person name="Welch R."/>
            <person name="Almeida N.F."/>
            <person name="Arnold F."/>
            <person name="Burton O.T."/>
            <person name="Du Z."/>
            <person name="Ewing A."/>
            <person name="Godsy E."/>
            <person name="Heisel S."/>
            <person name="Houmiel K.L."/>
            <person name="Jhaveri J."/>
            <person name="Lu J."/>
            <person name="Miller N.M."/>
            <person name="Norton S."/>
            <person name="Chen Q."/>
            <person name="Phoolcharoen W."/>
            <person name="Ohlin V."/>
            <person name="Ondrusek D."/>
            <person name="Pride N."/>
            <person name="Stricklin S.L."/>
            <person name="Sun J."/>
            <person name="Wheeler C."/>
            <person name="Wilson L."/>
            <person name="Zhu H."/>
            <person name="Wood D.W."/>
        </authorList>
    </citation>
    <scope>NUCLEOTIDE SEQUENCE [LARGE SCALE GENOMIC DNA]</scope>
    <source>
        <strain evidence="2">K84 / ATCC BAA-868</strain>
        <plasmid evidence="1 2">pAtK84c</plasmid>
    </source>
</reference>
<protein>
    <submittedName>
        <fullName evidence="1">Uncharacterized protein</fullName>
    </submittedName>
</protein>
<keyword evidence="1" id="KW-0614">Plasmid</keyword>
<sequence>MASALSRSYLLVQILCATIGASVTLSHARPSIRIKHSDNAIANHPGTRFGAIVVGERFTPMGNV</sequence>
<dbReference type="Proteomes" id="UP000001600">
    <property type="component" value="Plasmid pAtK84c"/>
</dbReference>
<evidence type="ECO:0000313" key="1">
    <source>
        <dbReference type="EMBL" id="ACM31388.1"/>
    </source>
</evidence>
<accession>B9JQG9</accession>
<evidence type="ECO:0000313" key="2">
    <source>
        <dbReference type="Proteomes" id="UP000001600"/>
    </source>
</evidence>
<geneLocation type="plasmid" evidence="1 2">
    <name>pAtK84c</name>
</geneLocation>